<proteinExistence type="predicted"/>
<dbReference type="Gene3D" id="2.40.160.60">
    <property type="entry name" value="Outer membrane protein transport protein (OMPP1/FadL/TodX)"/>
    <property type="match status" value="1"/>
</dbReference>
<evidence type="ECO:0000313" key="3">
    <source>
        <dbReference type="Proteomes" id="UP000431264"/>
    </source>
</evidence>
<accession>A0A6I4ITD4</accession>
<keyword evidence="1" id="KW-0732">Signal</keyword>
<feature type="chain" id="PRO_5026321577" description="Alpha-ketoglutarate decarboxylase" evidence="1">
    <location>
        <begin position="28"/>
        <end position="181"/>
    </location>
</feature>
<evidence type="ECO:0008006" key="4">
    <source>
        <dbReference type="Google" id="ProtNLM"/>
    </source>
</evidence>
<dbReference type="EMBL" id="WQLW01000010">
    <property type="protein sequence ID" value="MVO10131.1"/>
    <property type="molecule type" value="Genomic_DNA"/>
</dbReference>
<dbReference type="AlphaFoldDB" id="A0A6I4ITD4"/>
<sequence length="181" mass="20808">MKKNKQFFLTFCLVFTFLITNVFHSNAQENESIKSRSLFWEKVQFGGGLGLGFGNNYTNVTVAPSAIYNFNDYFSAGLGLQYSYVKQKNVYQSNLYGGSILGLFNPIEQIQLSAELEQLRVNTTFKEYYGNFTDNFWNTALFLGAGYRSQNVTLGLRYNVLYKENQGVYANAFMPFIRVYF</sequence>
<name>A0A6I4ITD4_9FLAO</name>
<dbReference type="Proteomes" id="UP000431264">
    <property type="component" value="Unassembled WGS sequence"/>
</dbReference>
<protein>
    <recommendedName>
        <fullName evidence="4">Alpha-ketoglutarate decarboxylase</fullName>
    </recommendedName>
</protein>
<dbReference type="SUPFAM" id="SSF56935">
    <property type="entry name" value="Porins"/>
    <property type="match status" value="1"/>
</dbReference>
<dbReference type="OrthoDB" id="1160493at2"/>
<evidence type="ECO:0000313" key="2">
    <source>
        <dbReference type="EMBL" id="MVO10131.1"/>
    </source>
</evidence>
<evidence type="ECO:0000256" key="1">
    <source>
        <dbReference type="SAM" id="SignalP"/>
    </source>
</evidence>
<organism evidence="2 3">
    <name type="scientific">Flavobacterium profundi</name>
    <dbReference type="NCBI Taxonomy" id="1774945"/>
    <lineage>
        <taxon>Bacteria</taxon>
        <taxon>Pseudomonadati</taxon>
        <taxon>Bacteroidota</taxon>
        <taxon>Flavobacteriia</taxon>
        <taxon>Flavobacteriales</taxon>
        <taxon>Flavobacteriaceae</taxon>
        <taxon>Flavobacterium</taxon>
    </lineage>
</organism>
<gene>
    <name evidence="2" type="ORF">GOQ30_13245</name>
</gene>
<reference evidence="3" key="1">
    <citation type="submission" date="2019-05" db="EMBL/GenBank/DDBJ databases">
        <title>Flavobacterium profundi sp. nov., isolated from a deep-sea seamount.</title>
        <authorList>
            <person name="Zhang D.-C."/>
        </authorList>
    </citation>
    <scope>NUCLEOTIDE SEQUENCE [LARGE SCALE GENOMIC DNA]</scope>
    <source>
        <strain evidence="3">TP390</strain>
    </source>
</reference>
<dbReference type="RefSeq" id="WP_140998540.1">
    <property type="nucleotide sequence ID" value="NZ_VDCZ01000010.1"/>
</dbReference>
<keyword evidence="3" id="KW-1185">Reference proteome</keyword>
<comment type="caution">
    <text evidence="2">The sequence shown here is derived from an EMBL/GenBank/DDBJ whole genome shotgun (WGS) entry which is preliminary data.</text>
</comment>
<feature type="signal peptide" evidence="1">
    <location>
        <begin position="1"/>
        <end position="27"/>
    </location>
</feature>